<proteinExistence type="predicted"/>
<dbReference type="EMBL" id="CM010724">
    <property type="protein sequence ID" value="RZC80067.1"/>
    <property type="molecule type" value="Genomic_DNA"/>
</dbReference>
<dbReference type="OMA" id="RTISHDR"/>
<gene>
    <name evidence="1" type="ORF">C5167_042641</name>
</gene>
<dbReference type="AlphaFoldDB" id="A0A4Y7L550"/>
<reference evidence="1 2" key="1">
    <citation type="journal article" date="2018" name="Science">
        <title>The opium poppy genome and morphinan production.</title>
        <authorList>
            <person name="Guo L."/>
            <person name="Winzer T."/>
            <person name="Yang X."/>
            <person name="Li Y."/>
            <person name="Ning Z."/>
            <person name="He Z."/>
            <person name="Teodor R."/>
            <person name="Lu Y."/>
            <person name="Bowser T.A."/>
            <person name="Graham I.A."/>
            <person name="Ye K."/>
        </authorList>
    </citation>
    <scope>NUCLEOTIDE SEQUENCE [LARGE SCALE GENOMIC DNA]</scope>
    <source>
        <strain evidence="2">cv. HN1</strain>
        <tissue evidence="1">Leaves</tissue>
    </source>
</reference>
<accession>A0A4Y7L550</accession>
<dbReference type="PANTHER" id="PTHR33070">
    <property type="entry name" value="OS06G0725500 PROTEIN"/>
    <property type="match status" value="1"/>
</dbReference>
<protein>
    <submittedName>
        <fullName evidence="1">Uncharacterized protein</fullName>
    </submittedName>
</protein>
<keyword evidence="2" id="KW-1185">Reference proteome</keyword>
<evidence type="ECO:0000313" key="1">
    <source>
        <dbReference type="EMBL" id="RZC80067.1"/>
    </source>
</evidence>
<dbReference type="GO" id="GO:0048364">
    <property type="term" value="P:root development"/>
    <property type="evidence" value="ECO:0007669"/>
    <property type="project" value="InterPro"/>
</dbReference>
<name>A0A4Y7L550_PAPSO</name>
<organism evidence="1 2">
    <name type="scientific">Papaver somniferum</name>
    <name type="common">Opium poppy</name>
    <dbReference type="NCBI Taxonomy" id="3469"/>
    <lineage>
        <taxon>Eukaryota</taxon>
        <taxon>Viridiplantae</taxon>
        <taxon>Streptophyta</taxon>
        <taxon>Embryophyta</taxon>
        <taxon>Tracheophyta</taxon>
        <taxon>Spermatophyta</taxon>
        <taxon>Magnoliopsida</taxon>
        <taxon>Ranunculales</taxon>
        <taxon>Papaveraceae</taxon>
        <taxon>Papaveroideae</taxon>
        <taxon>Papaver</taxon>
    </lineage>
</organism>
<evidence type="ECO:0000313" key="2">
    <source>
        <dbReference type="Proteomes" id="UP000316621"/>
    </source>
</evidence>
<dbReference type="PANTHER" id="PTHR33070:SF120">
    <property type="entry name" value="EXPRESSED PROTEIN"/>
    <property type="match status" value="1"/>
</dbReference>
<dbReference type="Pfam" id="PF03087">
    <property type="entry name" value="BPS1"/>
    <property type="match status" value="2"/>
</dbReference>
<sequence>MSTSNKTFHARSISLPTRSNPLATAVEEQLFKLRSSVLTSSISNNLVALKDLYEGVEDFLSTEDGKCLDAVLDRSVVLLDVCGTIKDVSSQMKQSSQDLQSSIRRQSNEFDAYMTSRKKVCKAIQKCLSDIKKNTNKNNDLVTNVLTEVEATTLAVFEFILSFLSAPKQRSLVSKLTTKSANQQVVNEVTKIDVALKSKVIEAKEVQKSLAALEMNLQDRCRFEIQVVNEVTKIDVALKSKVIEAKEVQKSLAALEMNLQELEDGLESVFRCLIKNRVSLLNILNQ</sequence>
<dbReference type="InterPro" id="IPR004320">
    <property type="entry name" value="BPS1_pln"/>
</dbReference>
<dbReference type="Proteomes" id="UP000316621">
    <property type="component" value="Chromosome 10"/>
</dbReference>
<dbReference type="GO" id="GO:0048367">
    <property type="term" value="P:shoot system development"/>
    <property type="evidence" value="ECO:0007669"/>
    <property type="project" value="InterPro"/>
</dbReference>
<dbReference type="Gramene" id="RZC80067">
    <property type="protein sequence ID" value="RZC80067"/>
    <property type="gene ID" value="C5167_042641"/>
</dbReference>